<dbReference type="Proteomes" id="UP000217257">
    <property type="component" value="Chromosome"/>
</dbReference>
<evidence type="ECO:0000313" key="2">
    <source>
        <dbReference type="EMBL" id="ATB35499.1"/>
    </source>
</evidence>
<dbReference type="InterPro" id="IPR038768">
    <property type="entry name" value="SmlA"/>
</dbReference>
<evidence type="ECO:0000259" key="1">
    <source>
        <dbReference type="Pfam" id="PF18063"/>
    </source>
</evidence>
<dbReference type="NCBIfam" id="NF033381">
    <property type="entry name" value="MonaBetaBRL_TX"/>
    <property type="match status" value="1"/>
</dbReference>
<dbReference type="PANTHER" id="PTHR35884">
    <property type="entry name" value="SMALL AGGREGATE FORMATION PROTEIN"/>
    <property type="match status" value="1"/>
</dbReference>
<reference evidence="2 3" key="1">
    <citation type="submission" date="2017-06" db="EMBL/GenBank/DDBJ databases">
        <title>Sequencing and comparative analysis of myxobacterial genomes.</title>
        <authorList>
            <person name="Rupp O."/>
            <person name="Goesmann A."/>
            <person name="Sogaard-Andersen L."/>
        </authorList>
    </citation>
    <scope>NUCLEOTIDE SEQUENCE [LARGE SCALE GENOMIC DNA]</scope>
    <source>
        <strain evidence="2 3">DSM 52655</strain>
    </source>
</reference>
<evidence type="ECO:0000313" key="3">
    <source>
        <dbReference type="Proteomes" id="UP000217257"/>
    </source>
</evidence>
<dbReference type="Pfam" id="PF18063">
    <property type="entry name" value="BB_PF"/>
    <property type="match status" value="1"/>
</dbReference>
<dbReference type="AlphaFoldDB" id="A0A250IUR9"/>
<organism evidence="2 3">
    <name type="scientific">Cystobacter fuscus</name>
    <dbReference type="NCBI Taxonomy" id="43"/>
    <lineage>
        <taxon>Bacteria</taxon>
        <taxon>Pseudomonadati</taxon>
        <taxon>Myxococcota</taxon>
        <taxon>Myxococcia</taxon>
        <taxon>Myxococcales</taxon>
        <taxon>Cystobacterineae</taxon>
        <taxon>Archangiaceae</taxon>
        <taxon>Cystobacter</taxon>
    </lineage>
</organism>
<dbReference type="KEGG" id="cfus:CYFUS_000912"/>
<gene>
    <name evidence="2" type="ORF">CYFUS_000912</name>
</gene>
<dbReference type="CDD" id="cd17904">
    <property type="entry name" value="PFM_monalysin-like"/>
    <property type="match status" value="1"/>
</dbReference>
<name>A0A250IUR9_9BACT</name>
<protein>
    <recommendedName>
        <fullName evidence="1">Monalysin Pore-forming domain-containing protein</fullName>
    </recommendedName>
</protein>
<feature type="domain" description="Monalysin Pore-forming" evidence="1">
    <location>
        <begin position="75"/>
        <end position="253"/>
    </location>
</feature>
<accession>A0A250IUR9</accession>
<proteinExistence type="predicted"/>
<dbReference type="EMBL" id="CP022098">
    <property type="protein sequence ID" value="ATB35499.1"/>
    <property type="molecule type" value="Genomic_DNA"/>
</dbReference>
<sequence length="290" mass="32538">MIRREGIGPMKTWARVGGSTMSHEKPVSVTQQDSGFLELRNVSDFLRHQKSAVTAPNIVTGQLNSTSYPWAVGGDVGIDSCLENQDPPPGCWVDGETVYGDIYIKTQSWGTYTRPIFAYLKYVNTYTYPSGATHHYATTQTVGLTETFTKEVNASYSVGANIDIVNTSSSIETGFSKSSSWSQQTIQSWTATLQGPATFYIYQVALVYAHCATKAGKSCASSFKYQRTRVINESRTDLYYLSSISKKDMVILSKPLIPLSWDQVQQYVLIDNWNTWYFDYSAHGDPFRRY</sequence>
<dbReference type="InterPro" id="IPR040927">
    <property type="entry name" value="PF_Monalysin"/>
</dbReference>
<dbReference type="PANTHER" id="PTHR35884:SF1">
    <property type="entry name" value="MONALYSIN BETA BARREL PORE-FORMING DOMAIN-CONTAINING PROTEIN-RELATED"/>
    <property type="match status" value="1"/>
</dbReference>